<organism evidence="1 2">
    <name type="scientific">Protopolystoma xenopodis</name>
    <dbReference type="NCBI Taxonomy" id="117903"/>
    <lineage>
        <taxon>Eukaryota</taxon>
        <taxon>Metazoa</taxon>
        <taxon>Spiralia</taxon>
        <taxon>Lophotrochozoa</taxon>
        <taxon>Platyhelminthes</taxon>
        <taxon>Monogenea</taxon>
        <taxon>Polyopisthocotylea</taxon>
        <taxon>Polystomatidea</taxon>
        <taxon>Polystomatidae</taxon>
        <taxon>Protopolystoma</taxon>
    </lineage>
</organism>
<keyword evidence="2" id="KW-1185">Reference proteome</keyword>
<accession>A0A3S5AC98</accession>
<evidence type="ECO:0000313" key="2">
    <source>
        <dbReference type="Proteomes" id="UP000784294"/>
    </source>
</evidence>
<dbReference type="Proteomes" id="UP000784294">
    <property type="component" value="Unassembled WGS sequence"/>
</dbReference>
<dbReference type="EMBL" id="CAAALY010015290">
    <property type="protein sequence ID" value="VEL12615.1"/>
    <property type="molecule type" value="Genomic_DNA"/>
</dbReference>
<name>A0A3S5AC98_9PLAT</name>
<sequence length="127" mass="14961">MVLPWSCGPQDFASGSHWYLLFPCCLQANFRGLEFSAPIRVVLTNEKSSDIYQEFHEFFNFQDFFNDELEEISRDGTKWARIDVSECYTDSGTVLDIIITIKRKSLNVFREQDLRRFYSFGRYGLQT</sequence>
<evidence type="ECO:0000313" key="1">
    <source>
        <dbReference type="EMBL" id="VEL12615.1"/>
    </source>
</evidence>
<protein>
    <submittedName>
        <fullName evidence="1">Uncharacterized protein</fullName>
    </submittedName>
</protein>
<dbReference type="AlphaFoldDB" id="A0A3S5AC98"/>
<gene>
    <name evidence="1" type="ORF">PXEA_LOCUS6055</name>
</gene>
<proteinExistence type="predicted"/>
<reference evidence="1" key="1">
    <citation type="submission" date="2018-11" db="EMBL/GenBank/DDBJ databases">
        <authorList>
            <consortium name="Pathogen Informatics"/>
        </authorList>
    </citation>
    <scope>NUCLEOTIDE SEQUENCE</scope>
</reference>
<comment type="caution">
    <text evidence="1">The sequence shown here is derived from an EMBL/GenBank/DDBJ whole genome shotgun (WGS) entry which is preliminary data.</text>
</comment>